<name>A0A9D2VLB6_9ACTN</name>
<comment type="caution">
    <text evidence="1">The sequence shown here is derived from an EMBL/GenBank/DDBJ whole genome shotgun (WGS) entry which is preliminary data.</text>
</comment>
<sequence>MRGRWLPAACVQAGEDAWRAGARGGAVADAANASGGVLGAGARREAPWGVRR</sequence>
<evidence type="ECO:0000313" key="1">
    <source>
        <dbReference type="EMBL" id="HJH43602.1"/>
    </source>
</evidence>
<organism evidence="1 2">
    <name type="scientific">Rubneribacter badeniensis</name>
    <dbReference type="NCBI Taxonomy" id="2070688"/>
    <lineage>
        <taxon>Bacteria</taxon>
        <taxon>Bacillati</taxon>
        <taxon>Actinomycetota</taxon>
        <taxon>Coriobacteriia</taxon>
        <taxon>Eggerthellales</taxon>
        <taxon>Eggerthellaceae</taxon>
        <taxon>Rubneribacter</taxon>
    </lineage>
</organism>
<evidence type="ECO:0000313" key="2">
    <source>
        <dbReference type="Proteomes" id="UP000789325"/>
    </source>
</evidence>
<accession>A0A9D2VLB6</accession>
<dbReference type="Proteomes" id="UP000789325">
    <property type="component" value="Unassembled WGS sequence"/>
</dbReference>
<proteinExistence type="predicted"/>
<reference evidence="1" key="1">
    <citation type="journal article" date="2021" name="PeerJ">
        <title>Extensive microbial diversity within the chicken gut microbiome revealed by metagenomics and culture.</title>
        <authorList>
            <person name="Gilroy R."/>
            <person name="Ravi A."/>
            <person name="Getino M."/>
            <person name="Pursley I."/>
            <person name="Horton D.L."/>
            <person name="Alikhan N.F."/>
            <person name="Baker D."/>
            <person name="Gharbi K."/>
            <person name="Hall N."/>
            <person name="Watson M."/>
            <person name="Adriaenssens E.M."/>
            <person name="Foster-Nyarko E."/>
            <person name="Jarju S."/>
            <person name="Secka A."/>
            <person name="Antonio M."/>
            <person name="Oren A."/>
            <person name="Chaudhuri R.R."/>
            <person name="La Ragione R."/>
            <person name="Hildebrand F."/>
            <person name="Pallen M.J."/>
        </authorList>
    </citation>
    <scope>NUCLEOTIDE SEQUENCE</scope>
    <source>
        <strain evidence="1">USAMLcec12-2067</strain>
    </source>
</reference>
<gene>
    <name evidence="1" type="ORF">K8V16_07375</name>
</gene>
<reference evidence="1" key="2">
    <citation type="submission" date="2021-09" db="EMBL/GenBank/DDBJ databases">
        <authorList>
            <person name="Gilroy R."/>
        </authorList>
    </citation>
    <scope>NUCLEOTIDE SEQUENCE</scope>
    <source>
        <strain evidence="1">USAMLcec12-2067</strain>
    </source>
</reference>
<dbReference type="EMBL" id="DYZL01000156">
    <property type="protein sequence ID" value="HJH43602.1"/>
    <property type="molecule type" value="Genomic_DNA"/>
</dbReference>
<dbReference type="AlphaFoldDB" id="A0A9D2VLB6"/>
<protein>
    <submittedName>
        <fullName evidence="1">Uncharacterized protein</fullName>
    </submittedName>
</protein>